<organism evidence="1 2">
    <name type="scientific">Anaeromyces robustus</name>
    <dbReference type="NCBI Taxonomy" id="1754192"/>
    <lineage>
        <taxon>Eukaryota</taxon>
        <taxon>Fungi</taxon>
        <taxon>Fungi incertae sedis</taxon>
        <taxon>Chytridiomycota</taxon>
        <taxon>Chytridiomycota incertae sedis</taxon>
        <taxon>Neocallimastigomycetes</taxon>
        <taxon>Neocallimastigales</taxon>
        <taxon>Neocallimastigaceae</taxon>
        <taxon>Anaeromyces</taxon>
    </lineage>
</organism>
<name>A0A1Y1WQ13_9FUNG</name>
<evidence type="ECO:0000313" key="2">
    <source>
        <dbReference type="Proteomes" id="UP000193944"/>
    </source>
</evidence>
<dbReference type="Proteomes" id="UP000193944">
    <property type="component" value="Unassembled WGS sequence"/>
</dbReference>
<keyword evidence="2" id="KW-1185">Reference proteome</keyword>
<proteinExistence type="predicted"/>
<gene>
    <name evidence="1" type="ORF">BCR32DRAFT_296954</name>
</gene>
<dbReference type="AlphaFoldDB" id="A0A1Y1WQ13"/>
<reference evidence="1 2" key="2">
    <citation type="submission" date="2016-08" db="EMBL/GenBank/DDBJ databases">
        <title>Pervasive Adenine N6-methylation of Active Genes in Fungi.</title>
        <authorList>
            <consortium name="DOE Joint Genome Institute"/>
            <person name="Mondo S.J."/>
            <person name="Dannebaum R.O."/>
            <person name="Kuo R.C."/>
            <person name="Labutti K."/>
            <person name="Haridas S."/>
            <person name="Kuo A."/>
            <person name="Salamov A."/>
            <person name="Ahrendt S.R."/>
            <person name="Lipzen A."/>
            <person name="Sullivan W."/>
            <person name="Andreopoulos W.B."/>
            <person name="Clum A."/>
            <person name="Lindquist E."/>
            <person name="Daum C."/>
            <person name="Ramamoorthy G.K."/>
            <person name="Gryganskyi A."/>
            <person name="Culley D."/>
            <person name="Magnuson J.K."/>
            <person name="James T.Y."/>
            <person name="O'Malley M.A."/>
            <person name="Stajich J.E."/>
            <person name="Spatafora J.W."/>
            <person name="Visel A."/>
            <person name="Grigoriev I.V."/>
        </authorList>
    </citation>
    <scope>NUCLEOTIDE SEQUENCE [LARGE SCALE GENOMIC DNA]</scope>
    <source>
        <strain evidence="1 2">S4</strain>
    </source>
</reference>
<sequence>MICNNNSNNIKISKKRKMEKVLIPYPSPLKTPKKAKLLIENDDNNHHEDLYYHQEHYSLYNNNHYNDQITPLKSPIPFSTNTLIYENETNPTNNTNNKNINIFESPLINYNIRKQCQVLQFPKKTVSNNNINHNNSKLLTTTTTADNNTILNIKNFNILSSNNKKGIKEKRKQTARENINKKELKKIEKKDQFTPDEFPSMKKKNEKTIKEFYINSNLLNHDYPIKIEEKIDKTVYSVKIPGVYLYIINNFIVQISIAYSRKTINKNNKNNN</sequence>
<evidence type="ECO:0000313" key="1">
    <source>
        <dbReference type="EMBL" id="ORX75346.1"/>
    </source>
</evidence>
<reference evidence="1 2" key="1">
    <citation type="submission" date="2016-08" db="EMBL/GenBank/DDBJ databases">
        <title>A Parts List for Fungal Cellulosomes Revealed by Comparative Genomics.</title>
        <authorList>
            <consortium name="DOE Joint Genome Institute"/>
            <person name="Haitjema C.H."/>
            <person name="Gilmore S.P."/>
            <person name="Henske J.K."/>
            <person name="Solomon K.V."/>
            <person name="De Groot R."/>
            <person name="Kuo A."/>
            <person name="Mondo S.J."/>
            <person name="Salamov A.A."/>
            <person name="Labutti K."/>
            <person name="Zhao Z."/>
            <person name="Chiniquy J."/>
            <person name="Barry K."/>
            <person name="Brewer H.M."/>
            <person name="Purvine S.O."/>
            <person name="Wright A.T."/>
            <person name="Boxma B."/>
            <person name="Van Alen T."/>
            <person name="Hackstein J.H."/>
            <person name="Baker S.E."/>
            <person name="Grigoriev I.V."/>
            <person name="O'Malley M.A."/>
        </authorList>
    </citation>
    <scope>NUCLEOTIDE SEQUENCE [LARGE SCALE GENOMIC DNA]</scope>
    <source>
        <strain evidence="1 2">S4</strain>
    </source>
</reference>
<dbReference type="OrthoDB" id="2161755at2759"/>
<dbReference type="EMBL" id="MCFG01000362">
    <property type="protein sequence ID" value="ORX75346.1"/>
    <property type="molecule type" value="Genomic_DNA"/>
</dbReference>
<protein>
    <submittedName>
        <fullName evidence="1">Uncharacterized protein</fullName>
    </submittedName>
</protein>
<comment type="caution">
    <text evidence="1">The sequence shown here is derived from an EMBL/GenBank/DDBJ whole genome shotgun (WGS) entry which is preliminary data.</text>
</comment>
<accession>A0A1Y1WQ13</accession>